<sequence length="281" mass="32964">MKRCRNPKIRTVTEIINGKNKMAKDYDLTEFDAKNLNSLESYDTLKIKLVLAKYMAMLNTLKLTQPLLTIMRDRTSQQEIFAIIIASLGFVHNRVNPMVNNFDIRIHCVILENKELNFPGEPIMFRENENNEMVCIIDRISIMRMLERQFDTKLSTDTLLQEHNKLKMMKTFSSAGVKKRRNEDDNNDHETVYDIKLTETECTRYLTLLLLIEHAYCHYVIFKNHGSYNYFMSMVDHSLFTTMCKSTMNMTFSNLLMSKFKFQVEDSDHIKMRSTSGILGC</sequence>
<dbReference type="Proteomes" id="UP000214353">
    <property type="component" value="Segment"/>
</dbReference>
<dbReference type="EMBL" id="DQ504428">
    <property type="protein sequence ID" value="ABF47354.1"/>
    <property type="molecule type" value="Genomic_DNA"/>
</dbReference>
<dbReference type="Pfam" id="PF05314">
    <property type="entry name" value="Baculo_ODV-E27"/>
    <property type="match status" value="1"/>
</dbReference>
<dbReference type="RefSeq" id="YP_717547.1">
    <property type="nucleotide sequence ID" value="NC_008293.1"/>
</dbReference>
<protein>
    <submittedName>
        <fullName evidence="1">ODV-EC27</fullName>
    </submittedName>
</protein>
<dbReference type="GeneID" id="5141852"/>
<evidence type="ECO:0000313" key="1">
    <source>
        <dbReference type="EMBL" id="ABF47354.1"/>
    </source>
</evidence>
<organism evidence="1 2">
    <name type="scientific">Clanis bilineata nucleopolyhedrovirus</name>
    <dbReference type="NCBI Taxonomy" id="1307957"/>
    <lineage>
        <taxon>Viruses</taxon>
        <taxon>Viruses incertae sedis</taxon>
        <taxon>Naldaviricetes</taxon>
        <taxon>Lefavirales</taxon>
        <taxon>Baculoviridae</taxon>
        <taxon>Alphabaculovirus</taxon>
        <taxon>Alphabaculovirus clabilineatae</taxon>
    </lineage>
</organism>
<name>Q0N489_9ABAC</name>
<evidence type="ECO:0000313" key="2">
    <source>
        <dbReference type="Proteomes" id="UP000214353"/>
    </source>
</evidence>
<proteinExistence type="predicted"/>
<dbReference type="InterPro" id="IPR007978">
    <property type="entry name" value="Baculo_ODV-E27"/>
</dbReference>
<accession>Q0N489</accession>
<dbReference type="KEGG" id="vg:5141852"/>
<reference evidence="1 2" key="1">
    <citation type="journal article" date="2009" name="BMC Genomics">
        <title>Genomic sequence, organization and characteristics of a new nucleopolyhedrovirus isolated from Clanis bilineata larva.</title>
        <authorList>
            <person name="Zhu S.Y."/>
            <person name="Yi J.P."/>
            <person name="Shen W.D."/>
            <person name="Wang L.Q."/>
            <person name="He H.G."/>
            <person name="Wang Y."/>
            <person name="Li B."/>
            <person name="Wang W.B."/>
        </authorList>
    </citation>
    <scope>NUCLEOTIDE SEQUENCE [LARGE SCALE GENOMIC DNA]</scope>
    <source>
        <strain evidence="1">DZ1</strain>
    </source>
</reference>
<dbReference type="OrthoDB" id="10588at10239"/>
<keyword evidence="2" id="KW-1185">Reference proteome</keyword>
<dbReference type="GO" id="GO:0019031">
    <property type="term" value="C:viral envelope"/>
    <property type="evidence" value="ECO:0007669"/>
    <property type="project" value="InterPro"/>
</dbReference>